<dbReference type="EMBL" id="AMCZ02000024">
    <property type="protein sequence ID" value="EWC40204.1"/>
    <property type="molecule type" value="Genomic_DNA"/>
</dbReference>
<sequence length="117" mass="12787">MIGMSRTTGRALSDSAHLAQSIADILTTPIGSRVMRREYGSLLPDLIDAPFNDTTRLQAYAATAMALMRWEPRIRLSRVQLSHGEQPGEAYLDVEGNHIDSNEPLSLRVPLALGASL</sequence>
<evidence type="ECO:0000313" key="2">
    <source>
        <dbReference type="EMBL" id="EWC40204.1"/>
    </source>
</evidence>
<dbReference type="eggNOG" id="COG3628">
    <property type="taxonomic scope" value="Bacteria"/>
</dbReference>
<name>A0A061JPT7_STUST</name>
<protein>
    <submittedName>
        <fullName evidence="2">Baseplate assembly protein</fullName>
    </submittedName>
</protein>
<dbReference type="HOGENOM" id="CLU_133204_1_2_6"/>
<gene>
    <name evidence="2" type="ORF">B597_016640</name>
</gene>
<dbReference type="AlphaFoldDB" id="A0A061JPT7"/>
<dbReference type="Proteomes" id="UP000026923">
    <property type="component" value="Unassembled WGS sequence"/>
</dbReference>
<dbReference type="OrthoDB" id="9802846at2"/>
<dbReference type="Pfam" id="PF04965">
    <property type="entry name" value="GPW_gp25"/>
    <property type="match status" value="1"/>
</dbReference>
<evidence type="ECO:0000313" key="3">
    <source>
        <dbReference type="Proteomes" id="UP000026923"/>
    </source>
</evidence>
<reference evidence="2 3" key="1">
    <citation type="journal article" date="2013" name="Genome Announc.">
        <title>Draft Genome of the Nitrogen-Fixing Bacterium Pseudomonas stutzeri Strain KOS6 Isolated from Industrial Hydrocarbon Sludge.</title>
        <authorList>
            <person name="Grigoryeva T.V."/>
            <person name="Laikov A.V."/>
            <person name="Naumova R.P."/>
            <person name="Manolov A.I."/>
            <person name="Larin A.K."/>
            <person name="Karpova I.Y."/>
            <person name="Semashko T.A."/>
            <person name="Alexeev D.G."/>
            <person name="Kostryukova E.S."/>
            <person name="Muller R."/>
            <person name="Govorun V.M."/>
        </authorList>
    </citation>
    <scope>NUCLEOTIDE SEQUENCE [LARGE SCALE GENOMIC DNA]</scope>
    <source>
        <strain evidence="2 3">KOS6</strain>
    </source>
</reference>
<feature type="domain" description="IraD/Gp25-like" evidence="1">
    <location>
        <begin position="15"/>
        <end position="100"/>
    </location>
</feature>
<dbReference type="InterPro" id="IPR007048">
    <property type="entry name" value="IraD/Gp25-like"/>
</dbReference>
<comment type="caution">
    <text evidence="2">The sequence shown here is derived from an EMBL/GenBank/DDBJ whole genome shotgun (WGS) entry which is preliminary data.</text>
</comment>
<dbReference type="RefSeq" id="WP_003294356.1">
    <property type="nucleotide sequence ID" value="NZ_KK020676.1"/>
</dbReference>
<evidence type="ECO:0000259" key="1">
    <source>
        <dbReference type="Pfam" id="PF04965"/>
    </source>
</evidence>
<dbReference type="Gene3D" id="3.10.450.40">
    <property type="match status" value="1"/>
</dbReference>
<proteinExistence type="predicted"/>
<organism evidence="2 3">
    <name type="scientific">Stutzerimonas stutzeri KOS6</name>
    <dbReference type="NCBI Taxonomy" id="1218352"/>
    <lineage>
        <taxon>Bacteria</taxon>
        <taxon>Pseudomonadati</taxon>
        <taxon>Pseudomonadota</taxon>
        <taxon>Gammaproteobacteria</taxon>
        <taxon>Pseudomonadales</taxon>
        <taxon>Pseudomonadaceae</taxon>
        <taxon>Stutzerimonas</taxon>
    </lineage>
</organism>
<accession>A0A061JPT7</accession>
<dbReference type="SUPFAM" id="SSF160719">
    <property type="entry name" value="gpW/gp25-like"/>
    <property type="match status" value="1"/>
</dbReference>